<name>A0ACC3NZC1_9PEZI</name>
<gene>
    <name evidence="1" type="ORF">LTR37_000024</name>
</gene>
<dbReference type="Proteomes" id="UP001281147">
    <property type="component" value="Unassembled WGS sequence"/>
</dbReference>
<accession>A0ACC3NZC1</accession>
<evidence type="ECO:0000313" key="1">
    <source>
        <dbReference type="EMBL" id="KAK3725876.1"/>
    </source>
</evidence>
<protein>
    <submittedName>
        <fullName evidence="1">Uncharacterized protein</fullName>
    </submittedName>
</protein>
<comment type="caution">
    <text evidence="1">The sequence shown here is derived from an EMBL/GenBank/DDBJ whole genome shotgun (WGS) entry which is preliminary data.</text>
</comment>
<reference evidence="1" key="1">
    <citation type="submission" date="2023-07" db="EMBL/GenBank/DDBJ databases">
        <title>Black Yeasts Isolated from many extreme environments.</title>
        <authorList>
            <person name="Coleine C."/>
            <person name="Stajich J.E."/>
            <person name="Selbmann L."/>
        </authorList>
    </citation>
    <scope>NUCLEOTIDE SEQUENCE</scope>
    <source>
        <strain evidence="1">CCFEE 5714</strain>
    </source>
</reference>
<proteinExistence type="predicted"/>
<sequence>MATTSQYQCKTQDGGESTIGFKPSTPLSSKGSSDRIVLGLGRIVPRWDVLMEPNRKLQYFAAAGEWNQLELGLVIAPTDDRDSANFYLRYMINPPEEPTVLAKAFFPNQVGQDVIVYSCAFEPDNRSTMKVVFLHELGHVLGLRHEFAIELEGQGAVRFMGKDENSVMSYIPFPTKLQNTDKEGVKAFYKLDNGYHIDPERDQPVTDFWPQLRATVRRRGRQSATVQTQGTE</sequence>
<dbReference type="EMBL" id="JAUTXU010000001">
    <property type="protein sequence ID" value="KAK3725876.1"/>
    <property type="molecule type" value="Genomic_DNA"/>
</dbReference>
<keyword evidence="2" id="KW-1185">Reference proteome</keyword>
<evidence type="ECO:0000313" key="2">
    <source>
        <dbReference type="Proteomes" id="UP001281147"/>
    </source>
</evidence>
<organism evidence="1 2">
    <name type="scientific">Vermiconidia calcicola</name>
    <dbReference type="NCBI Taxonomy" id="1690605"/>
    <lineage>
        <taxon>Eukaryota</taxon>
        <taxon>Fungi</taxon>
        <taxon>Dikarya</taxon>
        <taxon>Ascomycota</taxon>
        <taxon>Pezizomycotina</taxon>
        <taxon>Dothideomycetes</taxon>
        <taxon>Dothideomycetidae</taxon>
        <taxon>Mycosphaerellales</taxon>
        <taxon>Extremaceae</taxon>
        <taxon>Vermiconidia</taxon>
    </lineage>
</organism>